<dbReference type="SUPFAM" id="SSF89447">
    <property type="entry name" value="AbrB/MazE/MraZ-like"/>
    <property type="match status" value="1"/>
</dbReference>
<dbReference type="InterPro" id="IPR007159">
    <property type="entry name" value="SpoVT-AbrB_dom"/>
</dbReference>
<dbReference type="GO" id="GO:0003677">
    <property type="term" value="F:DNA binding"/>
    <property type="evidence" value="ECO:0007669"/>
    <property type="project" value="UniProtKB-UniRule"/>
</dbReference>
<comment type="caution">
    <text evidence="3">The sequence shown here is derived from an EMBL/GenBank/DDBJ whole genome shotgun (WGS) entry which is preliminary data.</text>
</comment>
<evidence type="ECO:0000259" key="2">
    <source>
        <dbReference type="PROSITE" id="PS51740"/>
    </source>
</evidence>
<dbReference type="SMART" id="SM00966">
    <property type="entry name" value="SpoVT_AbrB"/>
    <property type="match status" value="1"/>
</dbReference>
<keyword evidence="1 3" id="KW-0238">DNA-binding</keyword>
<dbReference type="Proteomes" id="UP000320813">
    <property type="component" value="Unassembled WGS sequence"/>
</dbReference>
<sequence length="87" mass="9842">METTSMSVKGQVVIPNKIRKALNLKPNSKLIILQDGSNILLKPIEEPKIKDFKNLIAMGDEISEKLNLKRKDVGRVIKETRNKQKCA</sequence>
<dbReference type="Gene3D" id="2.10.260.10">
    <property type="match status" value="1"/>
</dbReference>
<evidence type="ECO:0000313" key="3">
    <source>
        <dbReference type="EMBL" id="RZD14162.1"/>
    </source>
</evidence>
<feature type="domain" description="SpoVT-AbrB" evidence="2">
    <location>
        <begin position="1"/>
        <end position="46"/>
    </location>
</feature>
<dbReference type="PROSITE" id="PS51740">
    <property type="entry name" value="SPOVT_ABRB"/>
    <property type="match status" value="1"/>
</dbReference>
<reference evidence="3 4" key="1">
    <citation type="submission" date="2019-01" db="EMBL/GenBank/DDBJ databases">
        <title>Insights into ecological role of a new deltaproteobacterial order Candidatus Sinidesulfobacterales (Sva0485) by metagenomics and metatranscriptomics.</title>
        <authorList>
            <person name="Tan S."/>
            <person name="Liu J."/>
            <person name="Fang Y."/>
            <person name="Hedlund B.P."/>
            <person name="Lian Z.H."/>
            <person name="Huang L.Y."/>
            <person name="Li J.T."/>
            <person name="Huang L.N."/>
            <person name="Li W.J."/>
            <person name="Jiang H.C."/>
            <person name="Dong H.L."/>
            <person name="Shu W.S."/>
        </authorList>
    </citation>
    <scope>NUCLEOTIDE SEQUENCE [LARGE SCALE GENOMIC DNA]</scope>
    <source>
        <strain evidence="3">AP3</strain>
    </source>
</reference>
<evidence type="ECO:0000256" key="1">
    <source>
        <dbReference type="PROSITE-ProRule" id="PRU01076"/>
    </source>
</evidence>
<dbReference type="EMBL" id="SGBD01000004">
    <property type="protein sequence ID" value="RZD14162.1"/>
    <property type="molecule type" value="Genomic_DNA"/>
</dbReference>
<dbReference type="InterPro" id="IPR037914">
    <property type="entry name" value="SpoVT-AbrB_sf"/>
</dbReference>
<evidence type="ECO:0000313" key="4">
    <source>
        <dbReference type="Proteomes" id="UP000320813"/>
    </source>
</evidence>
<dbReference type="NCBIfam" id="TIGR01439">
    <property type="entry name" value="lp_hng_hel_AbrB"/>
    <property type="match status" value="1"/>
</dbReference>
<gene>
    <name evidence="3" type="ORF">EVJ47_07990</name>
</gene>
<dbReference type="Pfam" id="PF04014">
    <property type="entry name" value="MazE_antitoxin"/>
    <property type="match status" value="1"/>
</dbReference>
<dbReference type="AlphaFoldDB" id="A0A519BA42"/>
<organism evidence="3 4">
    <name type="scientific">Candidatus Acidulodesulfobacterium ferriphilum</name>
    <dbReference type="NCBI Taxonomy" id="2597223"/>
    <lineage>
        <taxon>Bacteria</taxon>
        <taxon>Deltaproteobacteria</taxon>
        <taxon>Candidatus Acidulodesulfobacterales</taxon>
        <taxon>Candidatus Acidulodesulfobacterium</taxon>
    </lineage>
</organism>
<proteinExistence type="predicted"/>
<name>A0A519BA42_9DELT</name>
<protein>
    <submittedName>
        <fullName evidence="3">AbrB/MazE/SpoVT family DNA-binding domain-containing protein</fullName>
    </submittedName>
</protein>
<accession>A0A519BA42</accession>